<keyword evidence="4" id="KW-0808">Transferase</keyword>
<dbReference type="GO" id="GO:0000155">
    <property type="term" value="F:phosphorelay sensor kinase activity"/>
    <property type="evidence" value="ECO:0007669"/>
    <property type="project" value="InterPro"/>
</dbReference>
<dbReference type="SMART" id="SM00448">
    <property type="entry name" value="REC"/>
    <property type="match status" value="1"/>
</dbReference>
<dbReference type="PANTHER" id="PTHR43047">
    <property type="entry name" value="TWO-COMPONENT HISTIDINE PROTEIN KINASE"/>
    <property type="match status" value="1"/>
</dbReference>
<dbReference type="InterPro" id="IPR005467">
    <property type="entry name" value="His_kinase_dom"/>
</dbReference>
<evidence type="ECO:0000256" key="3">
    <source>
        <dbReference type="ARBA" id="ARBA00022553"/>
    </source>
</evidence>
<evidence type="ECO:0000259" key="7">
    <source>
        <dbReference type="PROSITE" id="PS50110"/>
    </source>
</evidence>
<comment type="catalytic activity">
    <reaction evidence="1">
        <text>ATP + protein L-histidine = ADP + protein N-phospho-L-histidine.</text>
        <dbReference type="EC" id="2.7.13.3"/>
    </reaction>
</comment>
<reference evidence="8" key="1">
    <citation type="submission" date="2018-06" db="EMBL/GenBank/DDBJ databases">
        <authorList>
            <person name="Zhirakovskaya E."/>
        </authorList>
    </citation>
    <scope>NUCLEOTIDE SEQUENCE</scope>
</reference>
<evidence type="ECO:0000256" key="5">
    <source>
        <dbReference type="ARBA" id="ARBA00022777"/>
    </source>
</evidence>
<feature type="domain" description="Histidine kinase" evidence="6">
    <location>
        <begin position="228"/>
        <end position="442"/>
    </location>
</feature>
<dbReference type="SMART" id="SM00388">
    <property type="entry name" value="HisKA"/>
    <property type="match status" value="1"/>
</dbReference>
<dbReference type="PRINTS" id="PR00344">
    <property type="entry name" value="BCTRLSENSOR"/>
</dbReference>
<dbReference type="Gene3D" id="3.40.50.2300">
    <property type="match status" value="1"/>
</dbReference>
<evidence type="ECO:0000256" key="1">
    <source>
        <dbReference type="ARBA" id="ARBA00000085"/>
    </source>
</evidence>
<dbReference type="SMART" id="SM00387">
    <property type="entry name" value="HATPase_c"/>
    <property type="match status" value="1"/>
</dbReference>
<dbReference type="EMBL" id="UOFK01000251">
    <property type="protein sequence ID" value="VAW81168.1"/>
    <property type="molecule type" value="Genomic_DNA"/>
</dbReference>
<dbReference type="InterPro" id="IPR004358">
    <property type="entry name" value="Sig_transdc_His_kin-like_C"/>
</dbReference>
<dbReference type="Gene3D" id="3.30.565.10">
    <property type="entry name" value="Histidine kinase-like ATPase, C-terminal domain"/>
    <property type="match status" value="1"/>
</dbReference>
<dbReference type="SUPFAM" id="SSF47384">
    <property type="entry name" value="Homodimeric domain of signal transducing histidine kinase"/>
    <property type="match status" value="1"/>
</dbReference>
<accession>A0A3B0YJN3</accession>
<evidence type="ECO:0000256" key="2">
    <source>
        <dbReference type="ARBA" id="ARBA00012438"/>
    </source>
</evidence>
<dbReference type="InterPro" id="IPR011006">
    <property type="entry name" value="CheY-like_superfamily"/>
</dbReference>
<dbReference type="PANTHER" id="PTHR43047:SF9">
    <property type="entry name" value="HISTIDINE KINASE"/>
    <property type="match status" value="1"/>
</dbReference>
<dbReference type="AlphaFoldDB" id="A0A3B0YJN3"/>
<dbReference type="EC" id="2.7.13.3" evidence="2"/>
<dbReference type="InterPro" id="IPR001789">
    <property type="entry name" value="Sig_transdc_resp-reg_receiver"/>
</dbReference>
<gene>
    <name evidence="8" type="ORF">MNBD_GAMMA13-1280</name>
</gene>
<dbReference type="CDD" id="cd00156">
    <property type="entry name" value="REC"/>
    <property type="match status" value="1"/>
</dbReference>
<dbReference type="SUPFAM" id="SSF52172">
    <property type="entry name" value="CheY-like"/>
    <property type="match status" value="1"/>
</dbReference>
<evidence type="ECO:0000256" key="4">
    <source>
        <dbReference type="ARBA" id="ARBA00022679"/>
    </source>
</evidence>
<dbReference type="PROSITE" id="PS50110">
    <property type="entry name" value="RESPONSE_REGULATORY"/>
    <property type="match status" value="1"/>
</dbReference>
<feature type="domain" description="Response regulatory" evidence="7">
    <location>
        <begin position="465"/>
        <end position="582"/>
    </location>
</feature>
<keyword evidence="3" id="KW-0597">Phosphoprotein</keyword>
<dbReference type="SUPFAM" id="SSF55874">
    <property type="entry name" value="ATPase domain of HSP90 chaperone/DNA topoisomerase II/histidine kinase"/>
    <property type="match status" value="1"/>
</dbReference>
<proteinExistence type="predicted"/>
<protein>
    <recommendedName>
        <fullName evidence="2">histidine kinase</fullName>
        <ecNumber evidence="2">2.7.13.3</ecNumber>
    </recommendedName>
</protein>
<dbReference type="CDD" id="cd00082">
    <property type="entry name" value="HisKA"/>
    <property type="match status" value="1"/>
</dbReference>
<dbReference type="InterPro" id="IPR036097">
    <property type="entry name" value="HisK_dim/P_sf"/>
</dbReference>
<dbReference type="PROSITE" id="PS50109">
    <property type="entry name" value="HIS_KIN"/>
    <property type="match status" value="1"/>
</dbReference>
<dbReference type="FunFam" id="3.30.565.10:FF:000049">
    <property type="entry name" value="Two-component sensor histidine kinase"/>
    <property type="match status" value="1"/>
</dbReference>
<dbReference type="Pfam" id="PF02518">
    <property type="entry name" value="HATPase_c"/>
    <property type="match status" value="1"/>
</dbReference>
<dbReference type="InterPro" id="IPR036890">
    <property type="entry name" value="HATPase_C_sf"/>
</dbReference>
<dbReference type="Pfam" id="PF00072">
    <property type="entry name" value="Response_reg"/>
    <property type="match status" value="1"/>
</dbReference>
<evidence type="ECO:0000313" key="8">
    <source>
        <dbReference type="EMBL" id="VAW81168.1"/>
    </source>
</evidence>
<dbReference type="InterPro" id="IPR003661">
    <property type="entry name" value="HisK_dim/P_dom"/>
</dbReference>
<keyword evidence="5" id="KW-0418">Kinase</keyword>
<dbReference type="Pfam" id="PF00512">
    <property type="entry name" value="HisKA"/>
    <property type="match status" value="1"/>
</dbReference>
<evidence type="ECO:0000259" key="6">
    <source>
        <dbReference type="PROSITE" id="PS50109"/>
    </source>
</evidence>
<organism evidence="8">
    <name type="scientific">hydrothermal vent metagenome</name>
    <dbReference type="NCBI Taxonomy" id="652676"/>
    <lineage>
        <taxon>unclassified sequences</taxon>
        <taxon>metagenomes</taxon>
        <taxon>ecological metagenomes</taxon>
    </lineage>
</organism>
<dbReference type="InterPro" id="IPR003594">
    <property type="entry name" value="HATPase_dom"/>
</dbReference>
<sequence length="584" mass="64718">MTTIDNNRWQEKVPAEQVRIIYQQIPIFLYGGIMGSLLFAVLFWGHVSQTLLGGWVMAILALNFGLLLPLQIAYKRINPPDQDMRKWGMIITLSLGICASVWGLTGALFYLSGNFEYQLILNVFLLGLVGIIVISTSSYQPVYHAACIPCLLPLFINFILDGSATRWALAVGIIIYWVALTLGYQRINQSVIKSLTLGYQNQQLVEQLTQQKEVAVQADAAKSRFLAAASHDLRQPLQAQALFVAELYDRLHDPEKIRNILAKLDVSISAMRGLFNALLDISKLDAGIVLPKVKHFNISKILTVIKDEYTPQANEKDLGIKFHYRDVAVHTDPGLLDSVLRNLVVNAIRYTQSGKILIGCRRRGNHLSIEVWDTGPGIAANYQQDIFQEFFQIENQERDRGQGLGLGLSVVQRIAELLACPIRVNSIVGKGSKFSIDVPIGDSALVKAASPSTREVDRHVLHGTGVIVIDDESAIQEAMQGLLESWGCRVFIASAGEEVLFKLGEIGFIPDIIVADYRLPGSMTGVQTIQEIKNLLKIDVPAILVTGDIEIGKLQDVQRSAVPLMHKPVQPGKLRTLMHHLLHT</sequence>
<name>A0A3B0YJN3_9ZZZZ</name>
<dbReference type="GO" id="GO:0009927">
    <property type="term" value="F:histidine phosphotransfer kinase activity"/>
    <property type="evidence" value="ECO:0007669"/>
    <property type="project" value="TreeGrafter"/>
</dbReference>
<dbReference type="Gene3D" id="1.10.287.130">
    <property type="match status" value="1"/>
</dbReference>
<dbReference type="GO" id="GO:0005886">
    <property type="term" value="C:plasma membrane"/>
    <property type="evidence" value="ECO:0007669"/>
    <property type="project" value="TreeGrafter"/>
</dbReference>